<dbReference type="RefSeq" id="WP_018706014.1">
    <property type="nucleotide sequence ID" value="NZ_BOQT01000006.1"/>
</dbReference>
<keyword evidence="1" id="KW-0645">Protease</keyword>
<dbReference type="InterPro" id="IPR043504">
    <property type="entry name" value="Peptidase_S1_PA_chymotrypsin"/>
</dbReference>
<evidence type="ECO:0000313" key="4">
    <source>
        <dbReference type="Proteomes" id="UP000680279"/>
    </source>
</evidence>
<dbReference type="EMBL" id="BOQT01000006">
    <property type="protein sequence ID" value="GIN20977.1"/>
    <property type="molecule type" value="Genomic_DNA"/>
</dbReference>
<accession>A0ABQ4K5H1</accession>
<dbReference type="InterPro" id="IPR001940">
    <property type="entry name" value="Peptidase_S1C"/>
</dbReference>
<keyword evidence="4" id="KW-1185">Reference proteome</keyword>
<name>A0ABQ4K5H1_9BACI</name>
<dbReference type="PANTHER" id="PTHR43019:SF23">
    <property type="entry name" value="PROTEASE DO-LIKE 5, CHLOROPLASTIC"/>
    <property type="match status" value="1"/>
</dbReference>
<dbReference type="Pfam" id="PF13365">
    <property type="entry name" value="Trypsin_2"/>
    <property type="match status" value="1"/>
</dbReference>
<comment type="caution">
    <text evidence="3">The sequence shown here is derived from an EMBL/GenBank/DDBJ whole genome shotgun (WGS) entry which is preliminary data.</text>
</comment>
<keyword evidence="2" id="KW-0472">Membrane</keyword>
<evidence type="ECO:0000256" key="1">
    <source>
        <dbReference type="ARBA" id="ARBA00022825"/>
    </source>
</evidence>
<reference evidence="3 4" key="1">
    <citation type="submission" date="2021-03" db="EMBL/GenBank/DDBJ databases">
        <title>Antimicrobial resistance genes in bacteria isolated from Japanese honey, and their potential for conferring macrolide and lincosamide resistance in the American foulbrood pathogen Paenibacillus larvae.</title>
        <authorList>
            <person name="Okamoto M."/>
            <person name="Kumagai M."/>
            <person name="Kanamori H."/>
            <person name="Takamatsu D."/>
        </authorList>
    </citation>
    <scope>NUCLEOTIDE SEQUENCE [LARGE SCALE GENOMIC DNA]</scope>
    <source>
        <strain evidence="3 4">J1TS3</strain>
    </source>
</reference>
<organism evidence="3 4">
    <name type="scientific">Siminovitchia fordii</name>
    <dbReference type="NCBI Taxonomy" id="254759"/>
    <lineage>
        <taxon>Bacteria</taxon>
        <taxon>Bacillati</taxon>
        <taxon>Bacillota</taxon>
        <taxon>Bacilli</taxon>
        <taxon>Bacillales</taxon>
        <taxon>Bacillaceae</taxon>
        <taxon>Siminovitchia</taxon>
    </lineage>
</organism>
<dbReference type="PRINTS" id="PR00834">
    <property type="entry name" value="PROTEASES2C"/>
</dbReference>
<keyword evidence="1" id="KW-0720">Serine protease</keyword>
<keyword evidence="1" id="KW-0378">Hydrolase</keyword>
<dbReference type="Proteomes" id="UP000680279">
    <property type="component" value="Unassembled WGS sequence"/>
</dbReference>
<proteinExistence type="predicted"/>
<dbReference type="Gene3D" id="2.40.10.10">
    <property type="entry name" value="Trypsin-like serine proteases"/>
    <property type="match status" value="2"/>
</dbReference>
<keyword evidence="2" id="KW-1133">Transmembrane helix</keyword>
<dbReference type="PANTHER" id="PTHR43019">
    <property type="entry name" value="SERINE ENDOPROTEASE DEGS"/>
    <property type="match status" value="1"/>
</dbReference>
<dbReference type="InterPro" id="IPR009003">
    <property type="entry name" value="Peptidase_S1_PA"/>
</dbReference>
<sequence length="273" mass="30654">MEEKKRNKTDSDLIEQIGEEEMSELVLKAQEEAMLKGSFENQHEKKTKSRRFPKWLFWLISSVFLFSTFAFVFQIYSIPAIDFLAASARLSANEDIQLYQKSVVTIAAGESKGTGFSISEDGKILTNYHVIKGNDKVTVVFPDAGIFTAEVVETYEDIDLALLDIDGEKLPYLELAEHAVFNEHDQIFFIGNPLRFHGIANEGSLIDTIRLSDWSDDVVMIEAPVYRGNSGSPVINERGQVIGVIFATLKHKEYGKVGLFVPIGLFLKHVAKN</sequence>
<gene>
    <name evidence="3" type="ORF">J1TS3_21110</name>
</gene>
<evidence type="ECO:0000256" key="2">
    <source>
        <dbReference type="SAM" id="Phobius"/>
    </source>
</evidence>
<keyword evidence="2" id="KW-0812">Transmembrane</keyword>
<dbReference type="SUPFAM" id="SSF50494">
    <property type="entry name" value="Trypsin-like serine proteases"/>
    <property type="match status" value="1"/>
</dbReference>
<evidence type="ECO:0000313" key="3">
    <source>
        <dbReference type="EMBL" id="GIN20977.1"/>
    </source>
</evidence>
<feature type="transmembrane region" description="Helical" evidence="2">
    <location>
        <begin position="55"/>
        <end position="76"/>
    </location>
</feature>
<evidence type="ECO:0008006" key="5">
    <source>
        <dbReference type="Google" id="ProtNLM"/>
    </source>
</evidence>
<protein>
    <recommendedName>
        <fullName evidence="5">Serine protease</fullName>
    </recommendedName>
</protein>